<reference evidence="1" key="1">
    <citation type="submission" date="2010-05" db="EMBL/GenBank/DDBJ databases">
        <title>The Genome Sequence of Magnaporthe poae strain ATCC 64411.</title>
        <authorList>
            <consortium name="The Broad Institute Genome Sequencing Platform"/>
            <consortium name="Broad Institute Genome Sequencing Center for Infectious Disease"/>
            <person name="Ma L.-J."/>
            <person name="Dead R."/>
            <person name="Young S."/>
            <person name="Zeng Q."/>
            <person name="Koehrsen M."/>
            <person name="Alvarado L."/>
            <person name="Berlin A."/>
            <person name="Chapman S.B."/>
            <person name="Chen Z."/>
            <person name="Freedman E."/>
            <person name="Gellesch M."/>
            <person name="Goldberg J."/>
            <person name="Griggs A."/>
            <person name="Gujja S."/>
            <person name="Heilman E.R."/>
            <person name="Heiman D."/>
            <person name="Hepburn T."/>
            <person name="Howarth C."/>
            <person name="Jen D."/>
            <person name="Larson L."/>
            <person name="Mehta T."/>
            <person name="Neiman D."/>
            <person name="Pearson M."/>
            <person name="Roberts A."/>
            <person name="Saif S."/>
            <person name="Shea T."/>
            <person name="Shenoy N."/>
            <person name="Sisk P."/>
            <person name="Stolte C."/>
            <person name="Sykes S."/>
            <person name="Walk T."/>
            <person name="White J."/>
            <person name="Yandava C."/>
            <person name="Haas B."/>
            <person name="Nusbaum C."/>
            <person name="Birren B."/>
        </authorList>
    </citation>
    <scope>NUCLEOTIDE SEQUENCE</scope>
    <source>
        <strain evidence="1">ATCC 64411</strain>
    </source>
</reference>
<evidence type="ECO:0000313" key="2">
    <source>
        <dbReference type="EnsemblFungi" id="MAPG_00971T0"/>
    </source>
</evidence>
<reference evidence="2" key="5">
    <citation type="submission" date="2015-06" db="UniProtKB">
        <authorList>
            <consortium name="EnsemblFungi"/>
        </authorList>
    </citation>
    <scope>IDENTIFICATION</scope>
    <source>
        <strain evidence="2">ATCC 64411</strain>
    </source>
</reference>
<accession>A0A0C4DMG4</accession>
<dbReference type="EMBL" id="GL876966">
    <property type="protein sequence ID" value="KLU81890.1"/>
    <property type="molecule type" value="Genomic_DNA"/>
</dbReference>
<dbReference type="EnsemblFungi" id="MAPG_00971T0">
    <property type="protein sequence ID" value="MAPG_00971T0"/>
    <property type="gene ID" value="MAPG_00971"/>
</dbReference>
<dbReference type="Proteomes" id="UP000011715">
    <property type="component" value="Unassembled WGS sequence"/>
</dbReference>
<dbReference type="EMBL" id="ADBL01000231">
    <property type="status" value="NOT_ANNOTATED_CDS"/>
    <property type="molecule type" value="Genomic_DNA"/>
</dbReference>
<keyword evidence="3" id="KW-1185">Reference proteome</keyword>
<organism evidence="2 3">
    <name type="scientific">Magnaporthiopsis poae (strain ATCC 64411 / 73-15)</name>
    <name type="common">Kentucky bluegrass fungus</name>
    <name type="synonym">Magnaporthe poae</name>
    <dbReference type="NCBI Taxonomy" id="644358"/>
    <lineage>
        <taxon>Eukaryota</taxon>
        <taxon>Fungi</taxon>
        <taxon>Dikarya</taxon>
        <taxon>Ascomycota</taxon>
        <taxon>Pezizomycotina</taxon>
        <taxon>Sordariomycetes</taxon>
        <taxon>Sordariomycetidae</taxon>
        <taxon>Magnaporthales</taxon>
        <taxon>Magnaporthaceae</taxon>
        <taxon>Magnaporthiopsis</taxon>
    </lineage>
</organism>
<evidence type="ECO:0000313" key="3">
    <source>
        <dbReference type="Proteomes" id="UP000011715"/>
    </source>
</evidence>
<protein>
    <submittedName>
        <fullName evidence="1 2">Uncharacterized protein</fullName>
    </submittedName>
</protein>
<reference evidence="3" key="2">
    <citation type="submission" date="2010-05" db="EMBL/GenBank/DDBJ databases">
        <title>The genome sequence of Magnaporthe poae strain ATCC 64411.</title>
        <authorList>
            <person name="Ma L.-J."/>
            <person name="Dead R."/>
            <person name="Young S."/>
            <person name="Zeng Q."/>
            <person name="Koehrsen M."/>
            <person name="Alvarado L."/>
            <person name="Berlin A."/>
            <person name="Chapman S.B."/>
            <person name="Chen Z."/>
            <person name="Freedman E."/>
            <person name="Gellesch M."/>
            <person name="Goldberg J."/>
            <person name="Griggs A."/>
            <person name="Gujja S."/>
            <person name="Heilman E.R."/>
            <person name="Heiman D."/>
            <person name="Hepburn T."/>
            <person name="Howarth C."/>
            <person name="Jen D."/>
            <person name="Larson L."/>
            <person name="Mehta T."/>
            <person name="Neiman D."/>
            <person name="Pearson M."/>
            <person name="Roberts A."/>
            <person name="Saif S."/>
            <person name="Shea T."/>
            <person name="Shenoy N."/>
            <person name="Sisk P."/>
            <person name="Stolte C."/>
            <person name="Sykes S."/>
            <person name="Walk T."/>
            <person name="White J."/>
            <person name="Yandava C."/>
            <person name="Haas B."/>
            <person name="Nusbaum C."/>
            <person name="Birren B."/>
        </authorList>
    </citation>
    <scope>NUCLEOTIDE SEQUENCE [LARGE SCALE GENOMIC DNA]</scope>
    <source>
        <strain evidence="3">ATCC 64411 / 73-15</strain>
    </source>
</reference>
<evidence type="ECO:0000313" key="1">
    <source>
        <dbReference type="EMBL" id="KLU81890.1"/>
    </source>
</evidence>
<proteinExistence type="predicted"/>
<dbReference type="VEuPathDB" id="FungiDB:MAPG_00971"/>
<name>A0A0C4DMG4_MAGP6</name>
<reference evidence="2" key="4">
    <citation type="journal article" date="2015" name="G3 (Bethesda)">
        <title>Genome sequences of three phytopathogenic species of the Magnaporthaceae family of fungi.</title>
        <authorList>
            <person name="Okagaki L.H."/>
            <person name="Nunes C.C."/>
            <person name="Sailsbery J."/>
            <person name="Clay B."/>
            <person name="Brown D."/>
            <person name="John T."/>
            <person name="Oh Y."/>
            <person name="Young N."/>
            <person name="Fitzgerald M."/>
            <person name="Haas B.J."/>
            <person name="Zeng Q."/>
            <person name="Young S."/>
            <person name="Adiconis X."/>
            <person name="Fan L."/>
            <person name="Levin J.Z."/>
            <person name="Mitchell T.K."/>
            <person name="Okubara P.A."/>
            <person name="Farman M.L."/>
            <person name="Kohn L.M."/>
            <person name="Birren B."/>
            <person name="Ma L.-J."/>
            <person name="Dean R.A."/>
        </authorList>
    </citation>
    <scope>NUCLEOTIDE SEQUENCE</scope>
    <source>
        <strain evidence="2">ATCC 64411 / 73-15</strain>
    </source>
</reference>
<dbReference type="AlphaFoldDB" id="A0A0C4DMG4"/>
<sequence>MNACRYMPSQSLHIRLLRPRGCGCMYQSLANKRRNQSATEAQVPTCRRDGNTRKLQVLSRHAGRREKRPEKAVAEHHTACTYMYPYSEPSAAYTQLSNDPKTVRSVFSDSPPHVSLYRLFLAHGWRLEGPMNNKKRILTRKISRARYAT</sequence>
<gene>
    <name evidence="1" type="ORF">MAPG_00971</name>
</gene>
<reference evidence="1" key="3">
    <citation type="submission" date="2011-03" db="EMBL/GenBank/DDBJ databases">
        <title>Annotation of Magnaporthe poae ATCC 64411.</title>
        <authorList>
            <person name="Ma L.-J."/>
            <person name="Dead R."/>
            <person name="Young S.K."/>
            <person name="Zeng Q."/>
            <person name="Gargeya S."/>
            <person name="Fitzgerald M."/>
            <person name="Haas B."/>
            <person name="Abouelleil A."/>
            <person name="Alvarado L."/>
            <person name="Arachchi H.M."/>
            <person name="Berlin A."/>
            <person name="Brown A."/>
            <person name="Chapman S.B."/>
            <person name="Chen Z."/>
            <person name="Dunbar C."/>
            <person name="Freedman E."/>
            <person name="Gearin G."/>
            <person name="Gellesch M."/>
            <person name="Goldberg J."/>
            <person name="Griggs A."/>
            <person name="Gujja S."/>
            <person name="Heiman D."/>
            <person name="Howarth C."/>
            <person name="Larson L."/>
            <person name="Lui A."/>
            <person name="MacDonald P.J.P."/>
            <person name="Mehta T."/>
            <person name="Montmayeur A."/>
            <person name="Murphy C."/>
            <person name="Neiman D."/>
            <person name="Pearson M."/>
            <person name="Priest M."/>
            <person name="Roberts A."/>
            <person name="Saif S."/>
            <person name="Shea T."/>
            <person name="Shenoy N."/>
            <person name="Sisk P."/>
            <person name="Stolte C."/>
            <person name="Sykes S."/>
            <person name="Yandava C."/>
            <person name="Wortman J."/>
            <person name="Nusbaum C."/>
            <person name="Birren B."/>
        </authorList>
    </citation>
    <scope>NUCLEOTIDE SEQUENCE</scope>
    <source>
        <strain evidence="1">ATCC 64411</strain>
    </source>
</reference>